<dbReference type="InterPro" id="IPR023213">
    <property type="entry name" value="CAT-like_dom_sf"/>
</dbReference>
<dbReference type="Proteomes" id="UP001158067">
    <property type="component" value="Unassembled WGS sequence"/>
</dbReference>
<accession>A0ABY1QEX0</accession>
<comment type="caution">
    <text evidence="1">The sequence shown here is derived from an EMBL/GenBank/DDBJ whole genome shotgun (WGS) entry which is preliminary data.</text>
</comment>
<dbReference type="EMBL" id="FXUG01000012">
    <property type="protein sequence ID" value="SMP69406.1"/>
    <property type="molecule type" value="Genomic_DNA"/>
</dbReference>
<sequence length="469" mass="52893">MSIAEPPPTAAPTRRPRLFPLNLSVFEDYMVWDDRSEYPMTFAVQMELNGDLNRDAFRAALAKTLLRHPLLQAIVGPGKGGRDCWIAAPDSQVEINWGCPDAAIDLPTGEAIDIRKQIGLRIWVRGDQEHSVVTMQFHHASCDGIGAYQFIGDWLWFYASEVGVPIDQPLPEFDAQALRARIKNSYDVANYNDDSGKFDGKPTRELGIKCLAGVQPLAKPKPAEPKTGSTQTATTGSFPGMCSFEFDAKTYRELRRVGEVRGQSTNELLIERLLVTLRNWNEDNGRLSRKDFCIMMPMDLREIQSRIATAANLVTYALIRRKPSQCVESESLNDSLREEMLSLKHTRQRTPFMNLVAFLRPYPAWLKRWIASRRCMATAIVSNTGDPTKRFITPLPREKQLLRAGNLLMTDIYGVPPMRSGTRLTISIFTYRRVLKICLRCDPHHFNAAQTQSFADSLEASIASLIKKA</sequence>
<reference evidence="1 2" key="1">
    <citation type="submission" date="2017-05" db="EMBL/GenBank/DDBJ databases">
        <authorList>
            <person name="Varghese N."/>
            <person name="Submissions S."/>
        </authorList>
    </citation>
    <scope>NUCLEOTIDE SEQUENCE [LARGE SCALE GENOMIC DNA]</scope>
    <source>
        <strain evidence="1 2">DSM 25457</strain>
    </source>
</reference>
<name>A0ABY1QEX0_9BACT</name>
<dbReference type="Gene3D" id="3.30.559.10">
    <property type="entry name" value="Chloramphenicol acetyltransferase-like domain"/>
    <property type="match status" value="1"/>
</dbReference>
<dbReference type="RefSeq" id="WP_283434171.1">
    <property type="nucleotide sequence ID" value="NZ_FXUG01000012.1"/>
</dbReference>
<proteinExistence type="predicted"/>
<dbReference type="Gene3D" id="3.30.559.30">
    <property type="entry name" value="Nonribosomal peptide synthetase, condensation domain"/>
    <property type="match status" value="1"/>
</dbReference>
<keyword evidence="2" id="KW-1185">Reference proteome</keyword>
<gene>
    <name evidence="1" type="ORF">SAMN06265222_11230</name>
</gene>
<evidence type="ECO:0000313" key="1">
    <source>
        <dbReference type="EMBL" id="SMP69406.1"/>
    </source>
</evidence>
<protein>
    <submittedName>
        <fullName evidence="1">Uncharacterized protein, contains a NRPS condensation (Elongation) domain</fullName>
    </submittedName>
</protein>
<organism evidence="1 2">
    <name type="scientific">Neorhodopirellula lusitana</name>
    <dbReference type="NCBI Taxonomy" id="445327"/>
    <lineage>
        <taxon>Bacteria</taxon>
        <taxon>Pseudomonadati</taxon>
        <taxon>Planctomycetota</taxon>
        <taxon>Planctomycetia</taxon>
        <taxon>Pirellulales</taxon>
        <taxon>Pirellulaceae</taxon>
        <taxon>Neorhodopirellula</taxon>
    </lineage>
</organism>
<evidence type="ECO:0000313" key="2">
    <source>
        <dbReference type="Proteomes" id="UP001158067"/>
    </source>
</evidence>
<dbReference type="SUPFAM" id="SSF52777">
    <property type="entry name" value="CoA-dependent acyltransferases"/>
    <property type="match status" value="2"/>
</dbReference>